<keyword evidence="6" id="KW-1185">Reference proteome</keyword>
<name>A0A850RF37_9GAMM</name>
<evidence type="ECO:0000313" key="5">
    <source>
        <dbReference type="EMBL" id="NVZ11635.1"/>
    </source>
</evidence>
<dbReference type="Gene3D" id="3.40.50.300">
    <property type="entry name" value="P-loop containing nucleotide triphosphate hydrolases"/>
    <property type="match status" value="3"/>
</dbReference>
<dbReference type="Pfam" id="PF00270">
    <property type="entry name" value="DEAD"/>
    <property type="match status" value="1"/>
</dbReference>
<reference evidence="5 6" key="1">
    <citation type="submission" date="2020-06" db="EMBL/GenBank/DDBJ databases">
        <title>Whole-genome sequence of Allochromatium humboldtianum DSM 21881, type strain.</title>
        <authorList>
            <person name="Kyndt J.A."/>
            <person name="Meyer T.E."/>
        </authorList>
    </citation>
    <scope>NUCLEOTIDE SEQUENCE [LARGE SCALE GENOMIC DNA]</scope>
    <source>
        <strain evidence="5 6">DSM 21881</strain>
    </source>
</reference>
<feature type="domain" description="Helicase ATP-binding" evidence="4">
    <location>
        <begin position="103"/>
        <end position="399"/>
    </location>
</feature>
<organism evidence="5 6">
    <name type="scientific">Allochromatium humboldtianum</name>
    <dbReference type="NCBI Taxonomy" id="504901"/>
    <lineage>
        <taxon>Bacteria</taxon>
        <taxon>Pseudomonadati</taxon>
        <taxon>Pseudomonadota</taxon>
        <taxon>Gammaproteobacteria</taxon>
        <taxon>Chromatiales</taxon>
        <taxon>Chromatiaceae</taxon>
        <taxon>Allochromatium</taxon>
    </lineage>
</organism>
<dbReference type="Proteomes" id="UP000592294">
    <property type="component" value="Unassembled WGS sequence"/>
</dbReference>
<evidence type="ECO:0000256" key="3">
    <source>
        <dbReference type="SAM" id="MobiDB-lite"/>
    </source>
</evidence>
<feature type="region of interest" description="Disordered" evidence="3">
    <location>
        <begin position="1304"/>
        <end position="1346"/>
    </location>
</feature>
<keyword evidence="2" id="KW-0067">ATP-binding</keyword>
<gene>
    <name evidence="5" type="ORF">HW932_20510</name>
</gene>
<dbReference type="GO" id="GO:0006289">
    <property type="term" value="P:nucleotide-excision repair"/>
    <property type="evidence" value="ECO:0007669"/>
    <property type="project" value="TreeGrafter"/>
</dbReference>
<dbReference type="GO" id="GO:0043138">
    <property type="term" value="F:3'-5' DNA helicase activity"/>
    <property type="evidence" value="ECO:0007669"/>
    <property type="project" value="TreeGrafter"/>
</dbReference>
<dbReference type="PROSITE" id="PS51192">
    <property type="entry name" value="HELICASE_ATP_BIND_1"/>
    <property type="match status" value="1"/>
</dbReference>
<keyword evidence="5" id="KW-0378">Hydrolase</keyword>
<dbReference type="InterPro" id="IPR001650">
    <property type="entry name" value="Helicase_C-like"/>
</dbReference>
<dbReference type="GO" id="GO:0036297">
    <property type="term" value="P:interstrand cross-link repair"/>
    <property type="evidence" value="ECO:0007669"/>
    <property type="project" value="TreeGrafter"/>
</dbReference>
<dbReference type="SMART" id="SM00487">
    <property type="entry name" value="DEXDc"/>
    <property type="match status" value="1"/>
</dbReference>
<dbReference type="InterPro" id="IPR011545">
    <property type="entry name" value="DEAD/DEAH_box_helicase_dom"/>
</dbReference>
<evidence type="ECO:0000313" key="6">
    <source>
        <dbReference type="Proteomes" id="UP000592294"/>
    </source>
</evidence>
<dbReference type="PANTHER" id="PTHR47957:SF3">
    <property type="entry name" value="ATP-DEPENDENT HELICASE HRQ1"/>
    <property type="match status" value="1"/>
</dbReference>
<dbReference type="SUPFAM" id="SSF52540">
    <property type="entry name" value="P-loop containing nucleoside triphosphate hydrolases"/>
    <property type="match status" value="2"/>
</dbReference>
<feature type="compositionally biased region" description="Basic and acidic residues" evidence="3">
    <location>
        <begin position="1337"/>
        <end position="1346"/>
    </location>
</feature>
<proteinExistence type="predicted"/>
<dbReference type="SMART" id="SM00490">
    <property type="entry name" value="HELICc"/>
    <property type="match status" value="1"/>
</dbReference>
<dbReference type="RefSeq" id="WP_176978326.1">
    <property type="nucleotide sequence ID" value="NZ_JABZEO010000029.1"/>
</dbReference>
<dbReference type="Pfam" id="PF00271">
    <property type="entry name" value="Helicase_C"/>
    <property type="match status" value="1"/>
</dbReference>
<evidence type="ECO:0000256" key="1">
    <source>
        <dbReference type="ARBA" id="ARBA00022741"/>
    </source>
</evidence>
<protein>
    <submittedName>
        <fullName evidence="5">DEAD/DEAH box helicase</fullName>
    </submittedName>
</protein>
<sequence length="1854" mass="204013">MALTIGETTQQLHRALRDYIEATYHVSHPTLVVQRSALLDQIGVIHQRPYLESTPRYKPGKKFAELGLPAAALDIFTSVSAPQGDLGLLIHNPPYQHQALSTQLSLVEGHSLVVMTGTGSGKTECFLLPILGKLATEAKAKGKEFGETSAVRAMVLYPMNALVNDQLGRLRLLLGDPRIVQRFVGWSGRPACFARYTSRTLYPGVRDKDKDQDRLKPIGKYYVKALEVASGPPSPEQAAATHLVDELKERGKWPAKPDLAAWYGKGRWLDKNGDFKRCITLPEDPELVTRHEVHAAPPDVLVTNYSMLEYMLMRPLERPIFDRTREWLEKNPDERFLLVIDEAHLYRGAQGAEVALLIRRLRTRLGIPPERLQVICTSASFKDADYAVDFGAQLTGKDPADFHKVQGDLLERPGAAKGTAADATALDAFDLNDFYEATNDPDRVKVIESFLKYRGIAPPWDLQPSLYKALESFGPMSRLVNSTMKEAQPVDELGARLFEAGVAADVAARAVTNLIALGSVARRDPTEPGLLPCRVHSFYRGLAGLWVCMDPNCTSLPVAQRGGPAGKLYSQPRDTCDCGARVLELFTCRNCGTAHARAYTNNVDNPDFLWAEPGGAFRTLAGFVDEISPLDILLEKPVFNDLAEPAEYDLITGRLNPQKLGTRNRKVYIRAGRTQPVTDDEPQDANPGEFRPCAVCGERAAFGRTSVQDHQTKGDQPFQALIAKQIQVQPPSPVPATRLAPLRGRKVLIFSDSRQTAARLAPNLQTYSTQDAIRPLIVAGYERLSNTAAIAPYLSLDDLYFGVLIAAKELGVRLRPELKAGESFQDELDVDAAIKSGALTNPAALMPLWGKLRASRPPESLLRAIVNSLGDRYYGLEALAIASLRERGDHTTWVEALPDIPGFATTPEQKLATARSWMRCWGRAGLWMSQMPPAWRNSSRQYQARSGKFDEMDRLIADKPARTFFNKEWLPKLLQRFGEQVAPNKFYLKGSELSLYVGGPWAYCQSCKTAQRPFPGRTTCVNCGQPTATAIDPNTDKVFVARKGYYRASTVDALKVPPSPPMALIAAEHTAQLNTAQADEVFSKAEEHELLFQDVDLGNDGTGHDRPAIDVLSCTTTMEVGIDIGSLSGVSLRNMPPARANYQQRAGRAGRRGNAVATVTAFGSADSHDEHYFSNPDQMIRGAVDDPLLTLDNAEIIRRHVTAYLLQRYHQDKLPTINPEEQPHLFAVLGTVADFKKSAKVLNRWDLKKWLEANEESLRAEVDAWLPQQFSAAERKRLLDELVPKTMQPIDAAIEFEPPASAAASAPAAAPAPGAAEDASTAASADTALEAPDEAGEEKPGRDPASENLLDRLLYRGVLPRYAFPTDVATFHVFDPVNSTMYRPAFQFTPSQGLTIALSQYAPGKEVWIGNKLWTSEAIYSPMRDDRYRAWLGRRLYYECSLCHYAKTTTFEDGSRGETKDCEACGGVGTFGPATQWLRPPGFAHPVGKPEGTSPDDMPAKSYATRAKLTAPTPADASKWKQLNERLRVHHTRQHLLVTNRGPREEGYTYCTKCGLIEPTANPKGTVAAAHRKPYPDIKEPMCPGGGATKGLVLGTDFITDVLLVAIRVDAPITLVPGVLATDVALRTICEAVTKAACARLELEANELQAEYRPALTPEGRAGLESEIYIYDTLPGGAGFAKRVGDIGLPIFEDALKLLEVCPDNCDRSCYRCLRSYKNKFEHDLLDRHLGASLLRFILNNSAPTLSPDRVAHSTNLLFEDLDRQDIEGLTLERDKKISVAGLGDVIAPILVTNASGTQFAIGLHGPLTPNEPTDADLKDIMEYATSLTVHLEDELVVRRNLPFATQKLIEKLG</sequence>
<dbReference type="InterPro" id="IPR027417">
    <property type="entry name" value="P-loop_NTPase"/>
</dbReference>
<evidence type="ECO:0000259" key="4">
    <source>
        <dbReference type="PROSITE" id="PS51192"/>
    </source>
</evidence>
<evidence type="ECO:0000256" key="2">
    <source>
        <dbReference type="ARBA" id="ARBA00022840"/>
    </source>
</evidence>
<dbReference type="GO" id="GO:0003676">
    <property type="term" value="F:nucleic acid binding"/>
    <property type="evidence" value="ECO:0007669"/>
    <property type="project" value="InterPro"/>
</dbReference>
<dbReference type="GO" id="GO:0005524">
    <property type="term" value="F:ATP binding"/>
    <property type="evidence" value="ECO:0007669"/>
    <property type="project" value="UniProtKB-KW"/>
</dbReference>
<feature type="compositionally biased region" description="Low complexity" evidence="3">
    <location>
        <begin position="1304"/>
        <end position="1330"/>
    </location>
</feature>
<accession>A0A850RF37</accession>
<dbReference type="Pfam" id="PF09369">
    <property type="entry name" value="MZB"/>
    <property type="match status" value="1"/>
</dbReference>
<keyword evidence="1" id="KW-0547">Nucleotide-binding</keyword>
<comment type="caution">
    <text evidence="5">The sequence shown here is derived from an EMBL/GenBank/DDBJ whole genome shotgun (WGS) entry which is preliminary data.</text>
</comment>
<dbReference type="EMBL" id="JABZEO010000029">
    <property type="protein sequence ID" value="NVZ11635.1"/>
    <property type="molecule type" value="Genomic_DNA"/>
</dbReference>
<keyword evidence="5" id="KW-0347">Helicase</keyword>
<dbReference type="PANTHER" id="PTHR47957">
    <property type="entry name" value="ATP-DEPENDENT HELICASE HRQ1"/>
    <property type="match status" value="1"/>
</dbReference>
<dbReference type="InterPro" id="IPR018973">
    <property type="entry name" value="MZB"/>
</dbReference>
<dbReference type="InterPro" id="IPR014001">
    <property type="entry name" value="Helicase_ATP-bd"/>
</dbReference>